<feature type="domain" description="Replication initiator A N-terminal" evidence="1">
    <location>
        <begin position="15"/>
        <end position="89"/>
    </location>
</feature>
<dbReference type="InterPro" id="IPR010724">
    <property type="entry name" value="RepA_N"/>
</dbReference>
<reference evidence="4" key="1">
    <citation type="submission" date="2016-10" db="EMBL/GenBank/DDBJ databases">
        <authorList>
            <person name="Varghese N."/>
            <person name="Submissions S."/>
        </authorList>
    </citation>
    <scope>NUCLEOTIDE SEQUENCE [LARGE SCALE GENOMIC DNA]</scope>
    <source>
        <strain evidence="4">XBD2006</strain>
    </source>
</reference>
<feature type="domain" description="DUF6017" evidence="2">
    <location>
        <begin position="164"/>
        <end position="315"/>
    </location>
</feature>
<evidence type="ECO:0000313" key="4">
    <source>
        <dbReference type="Proteomes" id="UP000183047"/>
    </source>
</evidence>
<dbReference type="Pfam" id="PF06970">
    <property type="entry name" value="RepA_N"/>
    <property type="match status" value="1"/>
</dbReference>
<dbReference type="RefSeq" id="WP_074461441.1">
    <property type="nucleotide sequence ID" value="NZ_FMUR01000004.1"/>
</dbReference>
<dbReference type="Proteomes" id="UP000183047">
    <property type="component" value="Unassembled WGS sequence"/>
</dbReference>
<name>A0A1G5BF08_9FIRM</name>
<dbReference type="EMBL" id="FMUR01000004">
    <property type="protein sequence ID" value="SCX88706.1"/>
    <property type="molecule type" value="Genomic_DNA"/>
</dbReference>
<dbReference type="Pfam" id="PF19481">
    <property type="entry name" value="DUF6017"/>
    <property type="match status" value="1"/>
</dbReference>
<evidence type="ECO:0000313" key="3">
    <source>
        <dbReference type="EMBL" id="SCX88706.1"/>
    </source>
</evidence>
<dbReference type="InterPro" id="IPR046059">
    <property type="entry name" value="DUF6017"/>
</dbReference>
<dbReference type="OrthoDB" id="9803733at2"/>
<proteinExistence type="predicted"/>
<gene>
    <name evidence="3" type="ORF">SAMN02910451_00696</name>
</gene>
<dbReference type="AlphaFoldDB" id="A0A1G5BF08"/>
<sequence length="321" mass="36704">MTFDYFYGRESDLFSFLRIPKMLFTDEHFKRLSAEAKIMYGLLLDRMCLSAVNDWKDENGRVYIIYTIDETSENLGCGNKKAGNVLAELENIGLIEKKRQGLTKPNLIYVKNFASEVLKEHFQKCQNDTSGNVESAASGYVRMTAQEPSERRTINTDNNKTDISKTDSIPFYSGEIRVYGDMPKVEGMEGNGNRAEKELLDNQIYVRESISLDVLVKRYPCYKELLEQIAALIVDVLCSTKKTICVGKEDKPSAIVKSQFEKLNSMHIEYVLEGLQNNTTRVRNMRQYLTAALYNAPLTMDAHYEALVRHDLAYGNTKEEK</sequence>
<accession>A0A1G5BF08</accession>
<protein>
    <submittedName>
        <fullName evidence="3">Replication initiator protein A (RepA) N-terminus</fullName>
    </submittedName>
</protein>
<evidence type="ECO:0000259" key="1">
    <source>
        <dbReference type="Pfam" id="PF06970"/>
    </source>
</evidence>
<evidence type="ECO:0000259" key="2">
    <source>
        <dbReference type="Pfam" id="PF19481"/>
    </source>
</evidence>
<organism evidence="3 4">
    <name type="scientific">Butyrivibrio hungatei</name>
    <dbReference type="NCBI Taxonomy" id="185008"/>
    <lineage>
        <taxon>Bacteria</taxon>
        <taxon>Bacillati</taxon>
        <taxon>Bacillota</taxon>
        <taxon>Clostridia</taxon>
        <taxon>Lachnospirales</taxon>
        <taxon>Lachnospiraceae</taxon>
        <taxon>Butyrivibrio</taxon>
    </lineage>
</organism>
<keyword evidence="4" id="KW-1185">Reference proteome</keyword>